<evidence type="ECO:0000259" key="2">
    <source>
        <dbReference type="Pfam" id="PF01910"/>
    </source>
</evidence>
<dbReference type="EMBL" id="FO203427">
    <property type="protein sequence ID" value="CCH48650.1"/>
    <property type="molecule type" value="Genomic_DNA"/>
</dbReference>
<organism evidence="3 4">
    <name type="scientific">Pseudodesulfovibrio piezophilus (strain DSM 21447 / JCM 15486 / C1TLV30)</name>
    <name type="common">Desulfovibrio piezophilus</name>
    <dbReference type="NCBI Taxonomy" id="1322246"/>
    <lineage>
        <taxon>Bacteria</taxon>
        <taxon>Pseudomonadati</taxon>
        <taxon>Thermodesulfobacteriota</taxon>
        <taxon>Desulfovibrionia</taxon>
        <taxon>Desulfovibrionales</taxon>
        <taxon>Desulfovibrionaceae</taxon>
    </lineage>
</organism>
<dbReference type="PATRIC" id="fig|879567.3.peg.1475"/>
<gene>
    <name evidence="3" type="ordered locus">BN4_11415</name>
</gene>
<dbReference type="Proteomes" id="UP000011724">
    <property type="component" value="Chromosome"/>
</dbReference>
<protein>
    <recommendedName>
        <fullName evidence="2">Thiamine-binding protein domain-containing protein</fullName>
    </recommendedName>
</protein>
<evidence type="ECO:0000256" key="1">
    <source>
        <dbReference type="ARBA" id="ARBA00010272"/>
    </source>
</evidence>
<evidence type="ECO:0000313" key="3">
    <source>
        <dbReference type="EMBL" id="CCH48650.1"/>
    </source>
</evidence>
<dbReference type="InterPro" id="IPR002767">
    <property type="entry name" value="Thiamine_BP"/>
</dbReference>
<reference evidence="4" key="2">
    <citation type="journal article" date="2013" name="Stand. Genomic Sci.">
        <title>Complete genome sequence of Desulfocapsa sulfexigens, a marine deltaproteobacterium specialized in disproportionating inorganic sulfur compounds.</title>
        <authorList>
            <person name="Finster K.W."/>
            <person name="Kjeldsen K.U."/>
            <person name="Kube M."/>
            <person name="Reinhardt R."/>
            <person name="Mussmann M."/>
            <person name="Amann R."/>
            <person name="Schreiber L."/>
        </authorList>
    </citation>
    <scope>NUCLEOTIDE SEQUENCE [LARGE SCALE GENOMIC DNA]</scope>
    <source>
        <strain evidence="4">DSM 10523 / SB164P1</strain>
    </source>
</reference>
<dbReference type="AlphaFoldDB" id="M1WLY1"/>
<dbReference type="InterPro" id="IPR029756">
    <property type="entry name" value="MTH1187/YkoF-like"/>
</dbReference>
<sequence length="102" mass="11479">MSVIVELSIFPMDKEGLSLSPYVARVISIIKSSGLSYQLGPMGTCIEGEWSKVMQVVDRCYRELEQDCDRIYLTIKADSRRNRTKGMIAKVESVLSKATDSR</sequence>
<dbReference type="PANTHER" id="PTHR33777">
    <property type="entry name" value="UPF0045 PROTEIN ECM15"/>
    <property type="match status" value="1"/>
</dbReference>
<dbReference type="Pfam" id="PF01910">
    <property type="entry name" value="Thiamine_BP"/>
    <property type="match status" value="1"/>
</dbReference>
<dbReference type="HOGENOM" id="CLU_137479_1_2_7"/>
<keyword evidence="4" id="KW-1185">Reference proteome</keyword>
<dbReference type="RefSeq" id="WP_015414696.1">
    <property type="nucleotide sequence ID" value="NC_020409.1"/>
</dbReference>
<reference evidence="3 4" key="1">
    <citation type="journal article" date="2013" name="PLoS ONE">
        <title>The first genomic and proteomic characterization of a deep-sea sulfate reducer: insights into the piezophilic lifestyle of Desulfovibrio piezophilus.</title>
        <authorList>
            <person name="Pradel N."/>
            <person name="Ji B."/>
            <person name="Gimenez G."/>
            <person name="Talla E."/>
            <person name="Lenoble P."/>
            <person name="Garel M."/>
            <person name="Tamburini C."/>
            <person name="Fourquet P."/>
            <person name="Lebrun R."/>
            <person name="Bertin P."/>
            <person name="Denis Y."/>
            <person name="Pophillat M."/>
            <person name="Barbe V."/>
            <person name="Ollivier B."/>
            <person name="Dolla A."/>
        </authorList>
    </citation>
    <scope>NUCLEOTIDE SEQUENCE [LARGE SCALE GENOMIC DNA]</scope>
    <source>
        <strain evidence="4">DSM 10523 / SB164P1</strain>
    </source>
</reference>
<dbReference type="SUPFAM" id="SSF89957">
    <property type="entry name" value="MTH1187/YkoF-like"/>
    <property type="match status" value="1"/>
</dbReference>
<dbReference type="InterPro" id="IPR051614">
    <property type="entry name" value="UPF0045_domain"/>
</dbReference>
<dbReference type="eggNOG" id="COG0011">
    <property type="taxonomic scope" value="Bacteria"/>
</dbReference>
<dbReference type="PANTHER" id="PTHR33777:SF1">
    <property type="entry name" value="UPF0045 PROTEIN ECM15"/>
    <property type="match status" value="1"/>
</dbReference>
<dbReference type="STRING" id="1322246.BN4_11415"/>
<dbReference type="Gene3D" id="3.30.70.930">
    <property type="match status" value="1"/>
</dbReference>
<comment type="similarity">
    <text evidence="1">Belongs to the UPF0045 family.</text>
</comment>
<dbReference type="NCBIfam" id="TIGR00106">
    <property type="entry name" value="MTH1187 family thiamine-binding protein"/>
    <property type="match status" value="1"/>
</dbReference>
<dbReference type="OrthoDB" id="9793516at2"/>
<dbReference type="GO" id="GO:0005829">
    <property type="term" value="C:cytosol"/>
    <property type="evidence" value="ECO:0007669"/>
    <property type="project" value="TreeGrafter"/>
</dbReference>
<dbReference type="KEGG" id="dpi:BN4_11415"/>
<proteinExistence type="inferred from homology"/>
<evidence type="ECO:0000313" key="4">
    <source>
        <dbReference type="Proteomes" id="UP000011724"/>
    </source>
</evidence>
<accession>M1WLY1</accession>
<dbReference type="BioCyc" id="DPIE1322246:BN4_RS07110-MONOMER"/>
<feature type="domain" description="Thiamine-binding protein" evidence="2">
    <location>
        <begin position="5"/>
        <end position="94"/>
    </location>
</feature>
<name>M1WLY1_PSEP2</name>